<dbReference type="OrthoDB" id="9179164at2"/>
<keyword evidence="2" id="KW-1185">Reference proteome</keyword>
<dbReference type="KEGG" id="fmr:Fuma_05656"/>
<dbReference type="Proteomes" id="UP000187735">
    <property type="component" value="Chromosome"/>
</dbReference>
<sequence length="306" mass="34546">MTVLLITIAVATLRLPNAETFEPRDWKPTFTEPQNVLITQPTLAIVTHSSQHFDPLLLTQPAVSQVVATMKAEGLPVVYLHDRFNDKNPAWMYLYSDWRPTAYISSDVGNIDLDVTCVRHLISLGGYFGQCQQSTVEDIIRCWRRDAPADDLRVTQIVDGIFCVGEHVKLQDEYSSRVRSYFFEELRKRNPRASIAVDQVLCRIAELSEALEYLSRQVPPVPDNVNVVMDYFGHCETVRFADDAAPTLTLAYRRANNFLSFRPATATEVKPGSLTLPRVFRGPVIPSPPVPDRVELVTPVGVQFDR</sequence>
<accession>A0A1P8WPL3</accession>
<dbReference type="EMBL" id="CP017641">
    <property type="protein sequence ID" value="APZ95993.1"/>
    <property type="molecule type" value="Genomic_DNA"/>
</dbReference>
<evidence type="ECO:0000313" key="2">
    <source>
        <dbReference type="Proteomes" id="UP000187735"/>
    </source>
</evidence>
<dbReference type="RefSeq" id="WP_077027077.1">
    <property type="nucleotide sequence ID" value="NZ_CP017641.1"/>
</dbReference>
<proteinExistence type="predicted"/>
<protein>
    <submittedName>
        <fullName evidence="1">Uncharacterized protein</fullName>
    </submittedName>
</protein>
<dbReference type="AlphaFoldDB" id="A0A1P8WPL3"/>
<organism evidence="1 2">
    <name type="scientific">Fuerstiella marisgermanici</name>
    <dbReference type="NCBI Taxonomy" id="1891926"/>
    <lineage>
        <taxon>Bacteria</taxon>
        <taxon>Pseudomonadati</taxon>
        <taxon>Planctomycetota</taxon>
        <taxon>Planctomycetia</taxon>
        <taxon>Planctomycetales</taxon>
        <taxon>Planctomycetaceae</taxon>
        <taxon>Fuerstiella</taxon>
    </lineage>
</organism>
<gene>
    <name evidence="1" type="ORF">Fuma_05656</name>
</gene>
<reference evidence="1 2" key="1">
    <citation type="journal article" date="2016" name="Front. Microbiol.">
        <title>Fuerstia marisgermanicae gen. nov., sp. nov., an Unusual Member of the Phylum Planctomycetes from the German Wadden Sea.</title>
        <authorList>
            <person name="Kohn T."/>
            <person name="Heuer A."/>
            <person name="Jogler M."/>
            <person name="Vollmers J."/>
            <person name="Boedeker C."/>
            <person name="Bunk B."/>
            <person name="Rast P."/>
            <person name="Borchert D."/>
            <person name="Glockner I."/>
            <person name="Freese H.M."/>
            <person name="Klenk H.P."/>
            <person name="Overmann J."/>
            <person name="Kaster A.K."/>
            <person name="Rohde M."/>
            <person name="Wiegand S."/>
            <person name="Jogler C."/>
        </authorList>
    </citation>
    <scope>NUCLEOTIDE SEQUENCE [LARGE SCALE GENOMIC DNA]</scope>
    <source>
        <strain evidence="1 2">NH11</strain>
    </source>
</reference>
<evidence type="ECO:0000313" key="1">
    <source>
        <dbReference type="EMBL" id="APZ95993.1"/>
    </source>
</evidence>
<name>A0A1P8WPL3_9PLAN</name>